<feature type="binding site" evidence="4">
    <location>
        <position position="65"/>
    </location>
    <ligand>
        <name>ATP</name>
        <dbReference type="ChEBI" id="CHEBI:30616"/>
    </ligand>
</feature>
<feature type="domain" description="Protein kinase" evidence="5">
    <location>
        <begin position="35"/>
        <end position="297"/>
    </location>
</feature>
<evidence type="ECO:0000313" key="7">
    <source>
        <dbReference type="Proteomes" id="UP000218238"/>
    </source>
</evidence>
<feature type="repeat" description="WD" evidence="3">
    <location>
        <begin position="591"/>
        <end position="625"/>
    </location>
</feature>
<name>A0A2A2TKS9_9CYAN</name>
<dbReference type="PANTHER" id="PTHR22847:SF637">
    <property type="entry name" value="WD REPEAT DOMAIN 5B"/>
    <property type="match status" value="1"/>
</dbReference>
<evidence type="ECO:0000256" key="1">
    <source>
        <dbReference type="ARBA" id="ARBA00022574"/>
    </source>
</evidence>
<dbReference type="RefSeq" id="WP_095721428.1">
    <property type="nucleotide sequence ID" value="NZ_NTFS01000074.1"/>
</dbReference>
<keyword evidence="7" id="KW-1185">Reference proteome</keyword>
<dbReference type="InterPro" id="IPR017441">
    <property type="entry name" value="Protein_kinase_ATP_BS"/>
</dbReference>
<dbReference type="EMBL" id="NTFS01000074">
    <property type="protein sequence ID" value="PAX57149.1"/>
    <property type="molecule type" value="Genomic_DNA"/>
</dbReference>
<dbReference type="InterPro" id="IPR001680">
    <property type="entry name" value="WD40_rpt"/>
</dbReference>
<dbReference type="Gene3D" id="3.30.200.20">
    <property type="entry name" value="Phosphorylase Kinase, domain 1"/>
    <property type="match status" value="1"/>
</dbReference>
<evidence type="ECO:0000313" key="6">
    <source>
        <dbReference type="EMBL" id="PAX57149.1"/>
    </source>
</evidence>
<sequence>MLCCLNPACHNPSVPDGEKYCPNCNVPLVILRNRYRPVKSLGGGGFGKTYLAEDTDKLNEKCVIKQFAPQVQETAALQKATELFEQEARRLQQLGEHPQIPTLLAYFQEDSRLYLVQQFIDGQNLLKELQQQGTFSEGKIRDLLQDLLNILQVVHQQKVIHRDIKPENIIQRGDGKIVLIDFGASKQLTKTVMTAQGTTIGSFGYAPLEQMQDGEAYPASDLYSLGATCFHLLSGIHPWQLWKSQGYGWVRNWRQHLQQAVSEELGQILDKLLQEEYQQRYQSVGEVLQDLNFQPVIATPVLPLASTVIPQSRASILLAPQGFLKKLSKQNFNFRKILLLGAAITLVGTQIYGYVRYGLFPTNPISIIASKDSDVFLKRTLTGHSSPVNSLAISPDGNTLASGSSDKTIKLWNLATGEEIRTLTGHSHRIHSVAISPDGKTLVSGSSDKTIKLWNLAIGEEIRTLTGHSESVDSLAISPDGKILATSSYDNTIELWNLATGEQIRTLIGHSDSVSSLAISPDGKTLASSSWDNTIELWNLTTGEEIRTLTDHSNRVISVAISPDGKTLASGSADKTIKLWNLGTGEEIRTLTGHSSPVDSLAISPDGKTLTSGSGDFTIKIWRLK</sequence>
<dbReference type="InterPro" id="IPR019775">
    <property type="entry name" value="WD40_repeat_CS"/>
</dbReference>
<dbReference type="GO" id="GO:0005524">
    <property type="term" value="F:ATP binding"/>
    <property type="evidence" value="ECO:0007669"/>
    <property type="project" value="UniProtKB-UniRule"/>
</dbReference>
<dbReference type="SMART" id="SM00320">
    <property type="entry name" value="WD40"/>
    <property type="match status" value="6"/>
</dbReference>
<evidence type="ECO:0000256" key="2">
    <source>
        <dbReference type="ARBA" id="ARBA00022737"/>
    </source>
</evidence>
<dbReference type="Pfam" id="PF00069">
    <property type="entry name" value="Pkinase"/>
    <property type="match status" value="1"/>
</dbReference>
<evidence type="ECO:0000259" key="5">
    <source>
        <dbReference type="PROSITE" id="PS50011"/>
    </source>
</evidence>
<dbReference type="Proteomes" id="UP000218238">
    <property type="component" value="Unassembled WGS sequence"/>
</dbReference>
<dbReference type="InterPro" id="IPR011009">
    <property type="entry name" value="Kinase-like_dom_sf"/>
</dbReference>
<dbReference type="SUPFAM" id="SSF56112">
    <property type="entry name" value="Protein kinase-like (PK-like)"/>
    <property type="match status" value="1"/>
</dbReference>
<keyword evidence="6" id="KW-0418">Kinase</keyword>
<gene>
    <name evidence="6" type="ORF">CK510_09265</name>
</gene>
<dbReference type="PROSITE" id="PS50082">
    <property type="entry name" value="WD_REPEATS_2"/>
    <property type="match status" value="6"/>
</dbReference>
<dbReference type="PRINTS" id="PR00320">
    <property type="entry name" value="GPROTEINBRPT"/>
</dbReference>
<dbReference type="InterPro" id="IPR036322">
    <property type="entry name" value="WD40_repeat_dom_sf"/>
</dbReference>
<dbReference type="CDD" id="cd00200">
    <property type="entry name" value="WD40"/>
    <property type="match status" value="1"/>
</dbReference>
<protein>
    <submittedName>
        <fullName evidence="6">Serine/threonine protein kinase</fullName>
    </submittedName>
</protein>
<dbReference type="PANTHER" id="PTHR22847">
    <property type="entry name" value="WD40 REPEAT PROTEIN"/>
    <property type="match status" value="1"/>
</dbReference>
<feature type="repeat" description="WD" evidence="3">
    <location>
        <begin position="381"/>
        <end position="422"/>
    </location>
</feature>
<keyword evidence="6" id="KW-0808">Transferase</keyword>
<dbReference type="Gene3D" id="1.10.510.10">
    <property type="entry name" value="Transferase(Phosphotransferase) domain 1"/>
    <property type="match status" value="1"/>
</dbReference>
<dbReference type="InterPro" id="IPR015943">
    <property type="entry name" value="WD40/YVTN_repeat-like_dom_sf"/>
</dbReference>
<reference evidence="6 7" key="1">
    <citation type="submission" date="2017-08" db="EMBL/GenBank/DDBJ databases">
        <title>Draft genome sequence of filamentous cyanobacterium Calothrix elsteri CCALA 953.</title>
        <authorList>
            <person name="Gagunashvili A.N."/>
            <person name="Elster J."/>
            <person name="Andresson O.S."/>
        </authorList>
    </citation>
    <scope>NUCLEOTIDE SEQUENCE [LARGE SCALE GENOMIC DNA]</scope>
    <source>
        <strain evidence="6 7">CCALA 953</strain>
    </source>
</reference>
<dbReference type="SMART" id="SM00220">
    <property type="entry name" value="S_TKc"/>
    <property type="match status" value="1"/>
</dbReference>
<dbReference type="Pfam" id="PF00400">
    <property type="entry name" value="WD40"/>
    <property type="match status" value="6"/>
</dbReference>
<organism evidence="6 7">
    <name type="scientific">Brunnivagina elsteri CCALA 953</name>
    <dbReference type="NCBI Taxonomy" id="987040"/>
    <lineage>
        <taxon>Bacteria</taxon>
        <taxon>Bacillati</taxon>
        <taxon>Cyanobacteriota</taxon>
        <taxon>Cyanophyceae</taxon>
        <taxon>Nostocales</taxon>
        <taxon>Calotrichaceae</taxon>
        <taxon>Brunnivagina</taxon>
    </lineage>
</organism>
<dbReference type="PROSITE" id="PS50294">
    <property type="entry name" value="WD_REPEATS_REGION"/>
    <property type="match status" value="6"/>
</dbReference>
<dbReference type="AlphaFoldDB" id="A0A2A2TKS9"/>
<dbReference type="InterPro" id="IPR000719">
    <property type="entry name" value="Prot_kinase_dom"/>
</dbReference>
<keyword evidence="2" id="KW-0677">Repeat</keyword>
<evidence type="ECO:0000256" key="3">
    <source>
        <dbReference type="PROSITE-ProRule" id="PRU00221"/>
    </source>
</evidence>
<accession>A0A2A2TKS9</accession>
<proteinExistence type="predicted"/>
<feature type="repeat" description="WD" evidence="3">
    <location>
        <begin position="507"/>
        <end position="548"/>
    </location>
</feature>
<feature type="repeat" description="WD" evidence="3">
    <location>
        <begin position="423"/>
        <end position="464"/>
    </location>
</feature>
<feature type="repeat" description="WD" evidence="3">
    <location>
        <begin position="465"/>
        <end position="506"/>
    </location>
</feature>
<dbReference type="PROSITE" id="PS00678">
    <property type="entry name" value="WD_REPEATS_1"/>
    <property type="match status" value="5"/>
</dbReference>
<keyword evidence="1 3" id="KW-0853">WD repeat</keyword>
<evidence type="ECO:0000256" key="4">
    <source>
        <dbReference type="PROSITE-ProRule" id="PRU10141"/>
    </source>
</evidence>
<dbReference type="InterPro" id="IPR020472">
    <property type="entry name" value="WD40_PAC1"/>
</dbReference>
<dbReference type="OrthoDB" id="494465at2"/>
<keyword evidence="6" id="KW-0723">Serine/threonine-protein kinase</keyword>
<keyword evidence="4" id="KW-0067">ATP-binding</keyword>
<dbReference type="PROSITE" id="PS50011">
    <property type="entry name" value="PROTEIN_KINASE_DOM"/>
    <property type="match status" value="1"/>
</dbReference>
<comment type="caution">
    <text evidence="6">The sequence shown here is derived from an EMBL/GenBank/DDBJ whole genome shotgun (WGS) entry which is preliminary data.</text>
</comment>
<dbReference type="Gene3D" id="2.130.10.10">
    <property type="entry name" value="YVTN repeat-like/Quinoprotein amine dehydrogenase"/>
    <property type="match status" value="3"/>
</dbReference>
<dbReference type="CDD" id="cd14014">
    <property type="entry name" value="STKc_PknB_like"/>
    <property type="match status" value="1"/>
</dbReference>
<feature type="repeat" description="WD" evidence="3">
    <location>
        <begin position="549"/>
        <end position="590"/>
    </location>
</feature>
<dbReference type="SUPFAM" id="SSF50978">
    <property type="entry name" value="WD40 repeat-like"/>
    <property type="match status" value="1"/>
</dbReference>
<keyword evidence="4" id="KW-0547">Nucleotide-binding</keyword>
<dbReference type="GO" id="GO:0004674">
    <property type="term" value="F:protein serine/threonine kinase activity"/>
    <property type="evidence" value="ECO:0007669"/>
    <property type="project" value="UniProtKB-KW"/>
</dbReference>
<dbReference type="PROSITE" id="PS00107">
    <property type="entry name" value="PROTEIN_KINASE_ATP"/>
    <property type="match status" value="1"/>
</dbReference>